<evidence type="ECO:0000256" key="2">
    <source>
        <dbReference type="ARBA" id="ARBA00001946"/>
    </source>
</evidence>
<protein>
    <recommendedName>
        <fullName evidence="17">Mab-21-like nucleotidyltransferase domain-containing protein</fullName>
    </recommendedName>
</protein>
<evidence type="ECO:0000256" key="11">
    <source>
        <dbReference type="ARBA" id="ARBA00023211"/>
    </source>
</evidence>
<dbReference type="Proteomes" id="UP000466442">
    <property type="component" value="Unassembled WGS sequence"/>
</dbReference>
<keyword evidence="10" id="KW-0342">GTP-binding</keyword>
<dbReference type="OrthoDB" id="1877767at2759"/>
<feature type="domain" description="Mab-21-like nucleotidyltransferase" evidence="13">
    <location>
        <begin position="77"/>
        <end position="258"/>
    </location>
</feature>
<keyword evidence="6" id="KW-0479">Metal-binding</keyword>
<evidence type="ECO:0008006" key="17">
    <source>
        <dbReference type="Google" id="ProtNLM"/>
    </source>
</evidence>
<evidence type="ECO:0000256" key="8">
    <source>
        <dbReference type="ARBA" id="ARBA00022840"/>
    </source>
</evidence>
<keyword evidence="9" id="KW-0460">Magnesium</keyword>
<evidence type="ECO:0000256" key="4">
    <source>
        <dbReference type="ARBA" id="ARBA00022679"/>
    </source>
</evidence>
<dbReference type="Pfam" id="PF20266">
    <property type="entry name" value="Mab-21_C"/>
    <property type="match status" value="1"/>
</dbReference>
<keyword evidence="5" id="KW-0548">Nucleotidyltransferase</keyword>
<comment type="similarity">
    <text evidence="3">Belongs to the mab-21 family.</text>
</comment>
<organism evidence="15 16">
    <name type="scientific">Apolygus lucorum</name>
    <name type="common">Small green plant bug</name>
    <name type="synonym">Lygocoris lucorum</name>
    <dbReference type="NCBI Taxonomy" id="248454"/>
    <lineage>
        <taxon>Eukaryota</taxon>
        <taxon>Metazoa</taxon>
        <taxon>Ecdysozoa</taxon>
        <taxon>Arthropoda</taxon>
        <taxon>Hexapoda</taxon>
        <taxon>Insecta</taxon>
        <taxon>Pterygota</taxon>
        <taxon>Neoptera</taxon>
        <taxon>Paraneoptera</taxon>
        <taxon>Hemiptera</taxon>
        <taxon>Heteroptera</taxon>
        <taxon>Panheteroptera</taxon>
        <taxon>Cimicomorpha</taxon>
        <taxon>Miridae</taxon>
        <taxon>Mirini</taxon>
        <taxon>Apolygus</taxon>
    </lineage>
</organism>
<reference evidence="15" key="1">
    <citation type="journal article" date="2021" name="Mol. Ecol. Resour.">
        <title>Apolygus lucorum genome provides insights into omnivorousness and mesophyll feeding.</title>
        <authorList>
            <person name="Liu Y."/>
            <person name="Liu H."/>
            <person name="Wang H."/>
            <person name="Huang T."/>
            <person name="Liu B."/>
            <person name="Yang B."/>
            <person name="Yin L."/>
            <person name="Li B."/>
            <person name="Zhang Y."/>
            <person name="Zhang S."/>
            <person name="Jiang F."/>
            <person name="Zhang X."/>
            <person name="Ren Y."/>
            <person name="Wang B."/>
            <person name="Wang S."/>
            <person name="Lu Y."/>
            <person name="Wu K."/>
            <person name="Fan W."/>
            <person name="Wang G."/>
        </authorList>
    </citation>
    <scope>NUCLEOTIDE SEQUENCE</scope>
    <source>
        <strain evidence="15">12Hb</strain>
    </source>
</reference>
<evidence type="ECO:0000313" key="15">
    <source>
        <dbReference type="EMBL" id="KAF6200520.1"/>
    </source>
</evidence>
<comment type="cofactor">
    <cofactor evidence="2">
        <name>Mg(2+)</name>
        <dbReference type="ChEBI" id="CHEBI:18420"/>
    </cofactor>
</comment>
<comment type="cofactor">
    <cofactor evidence="1">
        <name>Mn(2+)</name>
        <dbReference type="ChEBI" id="CHEBI:29035"/>
    </cofactor>
</comment>
<dbReference type="GO" id="GO:0046872">
    <property type="term" value="F:metal ion binding"/>
    <property type="evidence" value="ECO:0007669"/>
    <property type="project" value="UniProtKB-KW"/>
</dbReference>
<dbReference type="AlphaFoldDB" id="A0A8S9WUB6"/>
<keyword evidence="16" id="KW-1185">Reference proteome</keyword>
<dbReference type="Gene3D" id="3.30.460.90">
    <property type="match status" value="1"/>
</dbReference>
<accession>A0A8S9WUB6</accession>
<evidence type="ECO:0000256" key="7">
    <source>
        <dbReference type="ARBA" id="ARBA00022741"/>
    </source>
</evidence>
<dbReference type="EMBL" id="WIXP02000013">
    <property type="protein sequence ID" value="KAF6200520.1"/>
    <property type="molecule type" value="Genomic_DNA"/>
</dbReference>
<dbReference type="GO" id="GO:0016779">
    <property type="term" value="F:nucleotidyltransferase activity"/>
    <property type="evidence" value="ECO:0007669"/>
    <property type="project" value="UniProtKB-KW"/>
</dbReference>
<evidence type="ECO:0000256" key="1">
    <source>
        <dbReference type="ARBA" id="ARBA00001936"/>
    </source>
</evidence>
<dbReference type="PANTHER" id="PTHR10656">
    <property type="entry name" value="CELL FATE DETERMINING PROTEIN MAB21-RELATED"/>
    <property type="match status" value="1"/>
</dbReference>
<dbReference type="GO" id="GO:0005525">
    <property type="term" value="F:GTP binding"/>
    <property type="evidence" value="ECO:0007669"/>
    <property type="project" value="UniProtKB-KW"/>
</dbReference>
<evidence type="ECO:0000256" key="10">
    <source>
        <dbReference type="ARBA" id="ARBA00023134"/>
    </source>
</evidence>
<keyword evidence="7" id="KW-0547">Nucleotide-binding</keyword>
<evidence type="ECO:0000313" key="16">
    <source>
        <dbReference type="Proteomes" id="UP000466442"/>
    </source>
</evidence>
<dbReference type="PANTHER" id="PTHR10656:SF42">
    <property type="entry name" value="CYCLIC GMP-AMP SYNTHASE-LIKE PROTEIN-RELATED"/>
    <property type="match status" value="1"/>
</dbReference>
<gene>
    <name evidence="15" type="ORF">GE061_004963</name>
</gene>
<feature type="domain" description="Mab-21-like HhH/H2TH-like" evidence="14">
    <location>
        <begin position="264"/>
        <end position="356"/>
    </location>
</feature>
<evidence type="ECO:0000256" key="3">
    <source>
        <dbReference type="ARBA" id="ARBA00008307"/>
    </source>
</evidence>
<dbReference type="InterPro" id="IPR046903">
    <property type="entry name" value="Mab-21-like_nuc_Trfase"/>
</dbReference>
<dbReference type="Gene3D" id="1.10.1410.40">
    <property type="match status" value="1"/>
</dbReference>
<feature type="coiled-coil region" evidence="12">
    <location>
        <begin position="492"/>
        <end position="526"/>
    </location>
</feature>
<keyword evidence="4" id="KW-0808">Transferase</keyword>
<dbReference type="Pfam" id="PF03281">
    <property type="entry name" value="Mab-21"/>
    <property type="match status" value="1"/>
</dbReference>
<keyword evidence="8" id="KW-0067">ATP-binding</keyword>
<name>A0A8S9WUB6_APOLU</name>
<evidence type="ECO:0000256" key="9">
    <source>
        <dbReference type="ARBA" id="ARBA00022842"/>
    </source>
</evidence>
<evidence type="ECO:0000256" key="5">
    <source>
        <dbReference type="ARBA" id="ARBA00022695"/>
    </source>
</evidence>
<comment type="caution">
    <text evidence="15">The sequence shown here is derived from an EMBL/GenBank/DDBJ whole genome shotgun (WGS) entry which is preliminary data.</text>
</comment>
<dbReference type="InterPro" id="IPR046906">
    <property type="entry name" value="Mab-21_HhH/H2TH-like"/>
</dbReference>
<dbReference type="InterPro" id="IPR024810">
    <property type="entry name" value="MAB21L/cGLR"/>
</dbReference>
<evidence type="ECO:0000256" key="12">
    <source>
        <dbReference type="SAM" id="Coils"/>
    </source>
</evidence>
<evidence type="ECO:0000259" key="14">
    <source>
        <dbReference type="Pfam" id="PF20266"/>
    </source>
</evidence>
<keyword evidence="12" id="KW-0175">Coiled coil</keyword>
<keyword evidence="11" id="KW-0464">Manganese</keyword>
<sequence length="531" mass="61525">MNDSSFPAPQMREEKFYKSLEAGLTQINNDCVAMNEVDKSASIKITLMVLDELIKKMKEASKLFEWLFNRITYVGSYFDGLRVKEATEFDINVVLKLPLLYDKVKIRRTAKYPGYVDLNLNEGKLSGEKLAKHQNETEEIFKWTKDGYLSHKMVLKWWESVFSKLQGATTLVVDNSEYMITAFKKSGPAMTAHISGKNVDIDVDLVPVIEFSKTNAPPEPIRWKNQVGEWFIVPKPIDENEFLWRLSFPEQEKKVMNGLNKLKVVNRLLKRMRDVFNWRPLSSYYIKSIFLWEAYERKEKDDATFFNKNLGYLLAYFLGKLQWYLEQQTLPFFWDKEFNLFHRINQPTLKGYAGRIRNVRTQIDKFLSESNTSQLEKTMRNLFYTSNASASSVNGSETNSQPDETFLLINLESSTSENNHQSPSSFLPADLFESTASSNLFVESFSQSSNFTSPSSESQDSAISTTSDSSRNYSVRCFHDLETSKEKSSLEIEECKLRVQIAEIDLETAKMNLRAAEKRYEKVVLEYNRMI</sequence>
<dbReference type="SMART" id="SM01265">
    <property type="entry name" value="Mab-21"/>
    <property type="match status" value="1"/>
</dbReference>
<proteinExistence type="inferred from homology"/>
<dbReference type="GO" id="GO:0005524">
    <property type="term" value="F:ATP binding"/>
    <property type="evidence" value="ECO:0007669"/>
    <property type="project" value="UniProtKB-KW"/>
</dbReference>
<evidence type="ECO:0000256" key="6">
    <source>
        <dbReference type="ARBA" id="ARBA00022723"/>
    </source>
</evidence>
<evidence type="ECO:0000259" key="13">
    <source>
        <dbReference type="Pfam" id="PF03281"/>
    </source>
</evidence>